<dbReference type="Proteomes" id="UP000307169">
    <property type="component" value="Unassembled WGS sequence"/>
</dbReference>
<protein>
    <submittedName>
        <fullName evidence="1">Uncharacterized protein</fullName>
    </submittedName>
</protein>
<evidence type="ECO:0000313" key="3">
    <source>
        <dbReference type="EMBL" id="TIC63838.1"/>
    </source>
</evidence>
<evidence type="ECO:0000313" key="2">
    <source>
        <dbReference type="EMBL" id="TIB97979.1"/>
    </source>
</evidence>
<dbReference type="AlphaFoldDB" id="A0A4T0PKN2"/>
<organism evidence="1 5">
    <name type="scientific">Wallemia mellicola</name>
    <dbReference type="NCBI Taxonomy" id="1708541"/>
    <lineage>
        <taxon>Eukaryota</taxon>
        <taxon>Fungi</taxon>
        <taxon>Dikarya</taxon>
        <taxon>Basidiomycota</taxon>
        <taxon>Wallemiomycotina</taxon>
        <taxon>Wallemiomycetes</taxon>
        <taxon>Wallemiales</taxon>
        <taxon>Wallemiaceae</taxon>
        <taxon>Wallemia</taxon>
    </lineage>
</organism>
<accession>A0A4T0PKN2</accession>
<dbReference type="EMBL" id="SPRC01000038">
    <property type="protein sequence ID" value="TIB77073.1"/>
    <property type="molecule type" value="Genomic_DNA"/>
</dbReference>
<evidence type="ECO:0000313" key="6">
    <source>
        <dbReference type="Proteomes" id="UP000310708"/>
    </source>
</evidence>
<comment type="caution">
    <text evidence="1">The sequence shown here is derived from an EMBL/GenBank/DDBJ whole genome shotgun (WGS) entry which is preliminary data.</text>
</comment>
<dbReference type="EMBL" id="SPRH01000042">
    <property type="protein sequence ID" value="TIB97979.1"/>
    <property type="molecule type" value="Genomic_DNA"/>
</dbReference>
<gene>
    <name evidence="3" type="ORF">E3Q01_03116</name>
    <name evidence="2" type="ORF">E3Q17_03192</name>
    <name evidence="1" type="ORF">E3Q22_03232</name>
</gene>
<name>A0A4T0PKN2_9BASI</name>
<dbReference type="Proteomes" id="UP000310708">
    <property type="component" value="Unassembled WGS sequence"/>
</dbReference>
<sequence length="146" mass="17064">MNKNGIKYSIIRENKNEFSVYNNSLRLYLAHKSGFLSRKFLFKDTFSGRETMRSVRTAAGNWLITRDDATCTLSMRLDQWSQRFYFDTRAGRCRLKMNELQCNIKNEKTGAIIALAEYARGVDTLIISTEDEHDEYVEQSFLHTLN</sequence>
<reference evidence="4 5" key="1">
    <citation type="submission" date="2019-03" db="EMBL/GenBank/DDBJ databases">
        <title>Sequencing 25 genomes of Wallemia mellicola.</title>
        <authorList>
            <person name="Gostincar C."/>
        </authorList>
    </citation>
    <scope>NUCLEOTIDE SEQUENCE [LARGE SCALE GENOMIC DNA]</scope>
    <source>
        <strain evidence="2 4">EXF-1262</strain>
        <strain evidence="1 5">EXF-6152</strain>
        <strain evidence="3 6">EXF-757</strain>
    </source>
</reference>
<evidence type="ECO:0000313" key="5">
    <source>
        <dbReference type="Proteomes" id="UP000310685"/>
    </source>
</evidence>
<dbReference type="Proteomes" id="UP000310685">
    <property type="component" value="Unassembled WGS sequence"/>
</dbReference>
<evidence type="ECO:0000313" key="1">
    <source>
        <dbReference type="EMBL" id="TIB77073.1"/>
    </source>
</evidence>
<dbReference type="EMBL" id="SPRX01000041">
    <property type="protein sequence ID" value="TIC63838.1"/>
    <property type="molecule type" value="Genomic_DNA"/>
</dbReference>
<proteinExistence type="predicted"/>
<evidence type="ECO:0000313" key="4">
    <source>
        <dbReference type="Proteomes" id="UP000307169"/>
    </source>
</evidence>